<evidence type="ECO:0000313" key="1">
    <source>
        <dbReference type="EMBL" id="GLH72840.1"/>
    </source>
</evidence>
<dbReference type="PANTHER" id="PTHR35868">
    <property type="entry name" value="DUF2804 DOMAIN-CONTAINING PROTEIN-RELATED"/>
    <property type="match status" value="1"/>
</dbReference>
<dbReference type="RefSeq" id="WP_285572942.1">
    <property type="nucleotide sequence ID" value="NZ_BSDE01000002.1"/>
</dbReference>
<dbReference type="Pfam" id="PF10974">
    <property type="entry name" value="DUF2804"/>
    <property type="match status" value="1"/>
</dbReference>
<accession>A0ABQ5QEH8</accession>
<keyword evidence="2" id="KW-1185">Reference proteome</keyword>
<protein>
    <recommendedName>
        <fullName evidence="3">DUF2804 domain-containing protein</fullName>
    </recommendedName>
</protein>
<evidence type="ECO:0000313" key="2">
    <source>
        <dbReference type="Proteomes" id="UP001165069"/>
    </source>
</evidence>
<gene>
    <name evidence="1" type="ORF">GETHLI_13420</name>
</gene>
<comment type="caution">
    <text evidence="1">The sequence shown here is derived from an EMBL/GenBank/DDBJ whole genome shotgun (WGS) entry which is preliminary data.</text>
</comment>
<dbReference type="Proteomes" id="UP001165069">
    <property type="component" value="Unassembled WGS sequence"/>
</dbReference>
<dbReference type="PANTHER" id="PTHR35868:SF4">
    <property type="entry name" value="DUF2804 DOMAIN-CONTAINING PROTEIN"/>
    <property type="match status" value="1"/>
</dbReference>
<proteinExistence type="predicted"/>
<sequence length="354" mass="39910">MTQVPGADGLVHATGMKLMDERGYARFGCFDGPLRLDAPAFRLRDFFGREVRGLRKRMALGGFTFLGLATEDVIVGLAAVRLGYASQVFGYLYDVRTKRLFEHSARALPGSLQFPLEPDAHAIRFDRAGCRLRIDKSHAEGHLDVDADVGGRLHIQARIPYGFDQRPLRVVNPSCGDPFRFTFTEKCSPLRPELLSVRFDGKERMPDPGRAFAMYDWSAGYFNRHTNWLWAAAAGRSADGSTVGLNFAALVNESFYPENAFWIDGERTRVPRIIFDSDADDPYARPWRVFSEDDQVDLRFHPAAERSERSHLPFVKVNFRQFMGTYAGTLRDAQGRTVALETLPGLAELHLSVW</sequence>
<name>A0ABQ5QEH8_9BACT</name>
<organism evidence="1 2">
    <name type="scientific">Geothrix limicola</name>
    <dbReference type="NCBI Taxonomy" id="2927978"/>
    <lineage>
        <taxon>Bacteria</taxon>
        <taxon>Pseudomonadati</taxon>
        <taxon>Acidobacteriota</taxon>
        <taxon>Holophagae</taxon>
        <taxon>Holophagales</taxon>
        <taxon>Holophagaceae</taxon>
        <taxon>Geothrix</taxon>
    </lineage>
</organism>
<reference evidence="1 2" key="1">
    <citation type="journal article" date="2023" name="Antonie Van Leeuwenhoek">
        <title>Mesoterricola silvestris gen. nov., sp. nov., Mesoterricola sediminis sp. nov., Geothrix oryzae sp. nov., Geothrix edaphica sp. nov., Geothrix rubra sp. nov., and Geothrix limicola sp. nov., six novel members of Acidobacteriota isolated from soils.</title>
        <authorList>
            <person name="Itoh H."/>
            <person name="Sugisawa Y."/>
            <person name="Mise K."/>
            <person name="Xu Z."/>
            <person name="Kuniyasu M."/>
            <person name="Ushijima N."/>
            <person name="Kawano K."/>
            <person name="Kobayashi E."/>
            <person name="Shiratori Y."/>
            <person name="Masuda Y."/>
            <person name="Senoo K."/>
        </authorList>
    </citation>
    <scope>NUCLEOTIDE SEQUENCE [LARGE SCALE GENOMIC DNA]</scope>
    <source>
        <strain evidence="1 2">Red804</strain>
    </source>
</reference>
<dbReference type="EMBL" id="BSDE01000002">
    <property type="protein sequence ID" value="GLH72840.1"/>
    <property type="molecule type" value="Genomic_DNA"/>
</dbReference>
<dbReference type="InterPro" id="IPR021243">
    <property type="entry name" value="DUF2804"/>
</dbReference>
<evidence type="ECO:0008006" key="3">
    <source>
        <dbReference type="Google" id="ProtNLM"/>
    </source>
</evidence>